<dbReference type="GO" id="GO:0050776">
    <property type="term" value="P:regulation of immune response"/>
    <property type="evidence" value="ECO:0000318"/>
    <property type="project" value="GO_Central"/>
</dbReference>
<comment type="similarity">
    <text evidence="1 4">Belongs to the serpin family.</text>
</comment>
<evidence type="ECO:0000256" key="6">
    <source>
        <dbReference type="SAM" id="SignalP"/>
    </source>
</evidence>
<sequence>MYLVFCLMFGVAFASGRDYAEKGNEHFSAVAYQAAKRAGYPGYRYSYYVISPILIEIVFAIYYLGSAGGTRENLGELFGFSLKNAEVEERFEYLVPLLSQNGFRMAHKMIALRGTEWQPTWQKKVEDIFHLQFEVFDDSDEPAEKIERWFQEHTNNKMERMIYELHQLQWAVTHLLLLSASYFQANWTDTSATKTVMARYFNYGPLHKKVGKFLELPFEKSEASMVFVYPETVSDFKILEDEIEYIFKGPHFNRSEPTTFSVPKFRFEYAIMEYSIHHLRKMGFGGGVDWTFLTKFYSFPFSNITDNNDRAWINAFTEKVYMDLNEKGVEIADGLIAQFEDTTYIYNNIVDLPFIFYIKLRQTIVFMGRKINFKIIDKEKSNNK</sequence>
<dbReference type="Proteomes" id="UP000007266">
    <property type="component" value="Linkage group 8"/>
</dbReference>
<feature type="domain" description="Serpin" evidence="7">
    <location>
        <begin position="40"/>
        <end position="373"/>
    </location>
</feature>
<feature type="chain" id="PRO_5003090019" evidence="6">
    <location>
        <begin position="17"/>
        <end position="384"/>
    </location>
</feature>
<evidence type="ECO:0000313" key="8">
    <source>
        <dbReference type="EMBL" id="EFA09178.1"/>
    </source>
</evidence>
<protein>
    <submittedName>
        <fullName evidence="8">Serpin peptidase inhibitor 8</fullName>
    </submittedName>
</protein>
<evidence type="ECO:0000256" key="4">
    <source>
        <dbReference type="RuleBase" id="RU000411"/>
    </source>
</evidence>
<evidence type="ECO:0000256" key="2">
    <source>
        <dbReference type="ARBA" id="ARBA00022690"/>
    </source>
</evidence>
<dbReference type="AlphaFoldDB" id="D6WWH9"/>
<dbReference type="STRING" id="7070.D6WWH9"/>
<accession>D6WWH9</accession>
<keyword evidence="5" id="KW-1133">Transmembrane helix</keyword>
<reference evidence="8 9" key="1">
    <citation type="journal article" date="2008" name="Nature">
        <title>The genome of the model beetle and pest Tribolium castaneum.</title>
        <authorList>
            <consortium name="Tribolium Genome Sequencing Consortium"/>
            <person name="Richards S."/>
            <person name="Gibbs R.A."/>
            <person name="Weinstock G.M."/>
            <person name="Brown S.J."/>
            <person name="Denell R."/>
            <person name="Beeman R.W."/>
            <person name="Gibbs R."/>
            <person name="Beeman R.W."/>
            <person name="Brown S.J."/>
            <person name="Bucher G."/>
            <person name="Friedrich M."/>
            <person name="Grimmelikhuijzen C.J."/>
            <person name="Klingler M."/>
            <person name="Lorenzen M."/>
            <person name="Richards S."/>
            <person name="Roth S."/>
            <person name="Schroder R."/>
            <person name="Tautz D."/>
            <person name="Zdobnov E.M."/>
            <person name="Muzny D."/>
            <person name="Gibbs R.A."/>
            <person name="Weinstock G.M."/>
            <person name="Attaway T."/>
            <person name="Bell S."/>
            <person name="Buhay C.J."/>
            <person name="Chandrabose M.N."/>
            <person name="Chavez D."/>
            <person name="Clerk-Blankenburg K.P."/>
            <person name="Cree A."/>
            <person name="Dao M."/>
            <person name="Davis C."/>
            <person name="Chacko J."/>
            <person name="Dinh H."/>
            <person name="Dugan-Rocha S."/>
            <person name="Fowler G."/>
            <person name="Garner T.T."/>
            <person name="Garnes J."/>
            <person name="Gnirke A."/>
            <person name="Hawes A."/>
            <person name="Hernandez J."/>
            <person name="Hines S."/>
            <person name="Holder M."/>
            <person name="Hume J."/>
            <person name="Jhangiani S.N."/>
            <person name="Joshi V."/>
            <person name="Khan Z.M."/>
            <person name="Jackson L."/>
            <person name="Kovar C."/>
            <person name="Kowis A."/>
            <person name="Lee S."/>
            <person name="Lewis L.R."/>
            <person name="Margolis J."/>
            <person name="Morgan M."/>
            <person name="Nazareth L.V."/>
            <person name="Nguyen N."/>
            <person name="Okwuonu G."/>
            <person name="Parker D."/>
            <person name="Richards S."/>
            <person name="Ruiz S.J."/>
            <person name="Santibanez J."/>
            <person name="Savard J."/>
            <person name="Scherer S.E."/>
            <person name="Schneider B."/>
            <person name="Sodergren E."/>
            <person name="Tautz D."/>
            <person name="Vattahil S."/>
            <person name="Villasana D."/>
            <person name="White C.S."/>
            <person name="Wright R."/>
            <person name="Park Y."/>
            <person name="Beeman R.W."/>
            <person name="Lord J."/>
            <person name="Oppert B."/>
            <person name="Lorenzen M."/>
            <person name="Brown S."/>
            <person name="Wang L."/>
            <person name="Savard J."/>
            <person name="Tautz D."/>
            <person name="Richards S."/>
            <person name="Weinstock G."/>
            <person name="Gibbs R.A."/>
            <person name="Liu Y."/>
            <person name="Worley K."/>
            <person name="Weinstock G."/>
            <person name="Elsik C.G."/>
            <person name="Reese J.T."/>
            <person name="Elhaik E."/>
            <person name="Landan G."/>
            <person name="Graur D."/>
            <person name="Arensburger P."/>
            <person name="Atkinson P."/>
            <person name="Beeman R.W."/>
            <person name="Beidler J."/>
            <person name="Brown S.J."/>
            <person name="Demuth J.P."/>
            <person name="Drury D.W."/>
            <person name="Du Y.Z."/>
            <person name="Fujiwara H."/>
            <person name="Lorenzen M."/>
            <person name="Maselli V."/>
            <person name="Osanai M."/>
            <person name="Park Y."/>
            <person name="Robertson H.M."/>
            <person name="Tu Z."/>
            <person name="Wang J.J."/>
            <person name="Wang S."/>
            <person name="Richards S."/>
            <person name="Song H."/>
            <person name="Zhang L."/>
            <person name="Sodergren E."/>
            <person name="Werner D."/>
            <person name="Stanke M."/>
            <person name="Morgenstern B."/>
            <person name="Solovyev V."/>
            <person name="Kosarev P."/>
            <person name="Brown G."/>
            <person name="Chen H.C."/>
            <person name="Ermolaeva O."/>
            <person name="Hlavina W."/>
            <person name="Kapustin Y."/>
            <person name="Kiryutin B."/>
            <person name="Kitts P."/>
            <person name="Maglott D."/>
            <person name="Pruitt K."/>
            <person name="Sapojnikov V."/>
            <person name="Souvorov A."/>
            <person name="Mackey A.J."/>
            <person name="Waterhouse R.M."/>
            <person name="Wyder S."/>
            <person name="Zdobnov E.M."/>
            <person name="Zdobnov E.M."/>
            <person name="Wyder S."/>
            <person name="Kriventseva E.V."/>
            <person name="Kadowaki T."/>
            <person name="Bork P."/>
            <person name="Aranda M."/>
            <person name="Bao R."/>
            <person name="Beermann A."/>
            <person name="Berns N."/>
            <person name="Bolognesi R."/>
            <person name="Bonneton F."/>
            <person name="Bopp D."/>
            <person name="Brown S.J."/>
            <person name="Bucher G."/>
            <person name="Butts T."/>
            <person name="Chaumot A."/>
            <person name="Denell R.E."/>
            <person name="Ferrier D.E."/>
            <person name="Friedrich M."/>
            <person name="Gordon C.M."/>
            <person name="Jindra M."/>
            <person name="Klingler M."/>
            <person name="Lan Q."/>
            <person name="Lattorff H.M."/>
            <person name="Laudet V."/>
            <person name="von Levetsow C."/>
            <person name="Liu Z."/>
            <person name="Lutz R."/>
            <person name="Lynch J.A."/>
            <person name="da Fonseca R.N."/>
            <person name="Posnien N."/>
            <person name="Reuter R."/>
            <person name="Roth S."/>
            <person name="Savard J."/>
            <person name="Schinko J.B."/>
            <person name="Schmitt C."/>
            <person name="Schoppmeier M."/>
            <person name="Schroder R."/>
            <person name="Shippy T.D."/>
            <person name="Simonnet F."/>
            <person name="Marques-Souza H."/>
            <person name="Tautz D."/>
            <person name="Tomoyasu Y."/>
            <person name="Trauner J."/>
            <person name="Van der Zee M."/>
            <person name="Vervoort M."/>
            <person name="Wittkopp N."/>
            <person name="Wimmer E.A."/>
            <person name="Yang X."/>
            <person name="Jones A.K."/>
            <person name="Sattelle D.B."/>
            <person name="Ebert P.R."/>
            <person name="Nelson D."/>
            <person name="Scott J.G."/>
            <person name="Beeman R.W."/>
            <person name="Muthukrishnan S."/>
            <person name="Kramer K.J."/>
            <person name="Arakane Y."/>
            <person name="Beeman R.W."/>
            <person name="Zhu Q."/>
            <person name="Hogenkamp D."/>
            <person name="Dixit R."/>
            <person name="Oppert B."/>
            <person name="Jiang H."/>
            <person name="Zou Z."/>
            <person name="Marshall J."/>
            <person name="Elpidina E."/>
            <person name="Vinokurov K."/>
            <person name="Oppert C."/>
            <person name="Zou Z."/>
            <person name="Evans J."/>
            <person name="Lu Z."/>
            <person name="Zhao P."/>
            <person name="Sumathipala N."/>
            <person name="Altincicek B."/>
            <person name="Vilcinskas A."/>
            <person name="Williams M."/>
            <person name="Hultmark D."/>
            <person name="Hetru C."/>
            <person name="Jiang H."/>
            <person name="Grimmelikhuijzen C.J."/>
            <person name="Hauser F."/>
            <person name="Cazzamali G."/>
            <person name="Williamson M."/>
            <person name="Park Y."/>
            <person name="Li B."/>
            <person name="Tanaka Y."/>
            <person name="Predel R."/>
            <person name="Neupert S."/>
            <person name="Schachtner J."/>
            <person name="Verleyen P."/>
            <person name="Raible F."/>
            <person name="Bork P."/>
            <person name="Friedrich M."/>
            <person name="Walden K.K."/>
            <person name="Robertson H.M."/>
            <person name="Angeli S."/>
            <person name="Foret S."/>
            <person name="Bucher G."/>
            <person name="Schuetz S."/>
            <person name="Maleszka R."/>
            <person name="Wimmer E.A."/>
            <person name="Beeman R.W."/>
            <person name="Lorenzen M."/>
            <person name="Tomoyasu Y."/>
            <person name="Miller S.C."/>
            <person name="Grossmann D."/>
            <person name="Bucher G."/>
        </authorList>
    </citation>
    <scope>NUCLEOTIDE SEQUENCE [LARGE SCALE GENOMIC DNA]</scope>
    <source>
        <strain evidence="8 9">Georgia GA2</strain>
    </source>
</reference>
<dbReference type="InterPro" id="IPR023796">
    <property type="entry name" value="Serpin_dom"/>
</dbReference>
<evidence type="ECO:0000256" key="5">
    <source>
        <dbReference type="SAM" id="Phobius"/>
    </source>
</evidence>
<dbReference type="PANTHER" id="PTHR11461">
    <property type="entry name" value="SERINE PROTEASE INHIBITOR, SERPIN"/>
    <property type="match status" value="1"/>
</dbReference>
<dbReference type="GO" id="GO:0005615">
    <property type="term" value="C:extracellular space"/>
    <property type="evidence" value="ECO:0000318"/>
    <property type="project" value="GO_Central"/>
</dbReference>
<evidence type="ECO:0000313" key="9">
    <source>
        <dbReference type="Proteomes" id="UP000007266"/>
    </source>
</evidence>
<dbReference type="SMART" id="SM00093">
    <property type="entry name" value="SERPIN"/>
    <property type="match status" value="1"/>
</dbReference>
<evidence type="ECO:0000256" key="3">
    <source>
        <dbReference type="ARBA" id="ARBA00022900"/>
    </source>
</evidence>
<dbReference type="GO" id="GO:0004867">
    <property type="term" value="F:serine-type endopeptidase inhibitor activity"/>
    <property type="evidence" value="ECO:0007669"/>
    <property type="project" value="UniProtKB-KW"/>
</dbReference>
<dbReference type="HOGENOM" id="CLU_720289_0_0_1"/>
<dbReference type="EMBL" id="KQ971361">
    <property type="protein sequence ID" value="EFA09178.1"/>
    <property type="molecule type" value="Genomic_DNA"/>
</dbReference>
<reference evidence="8 9" key="2">
    <citation type="journal article" date="2010" name="Nucleic Acids Res.">
        <title>BeetleBase in 2010: revisions to provide comprehensive genomic information for Tribolium castaneum.</title>
        <authorList>
            <person name="Kim H.S."/>
            <person name="Murphy T."/>
            <person name="Xia J."/>
            <person name="Caragea D."/>
            <person name="Park Y."/>
            <person name="Beeman R.W."/>
            <person name="Lorenzen M.D."/>
            <person name="Butcher S."/>
            <person name="Manak J.R."/>
            <person name="Brown S.J."/>
        </authorList>
    </citation>
    <scope>GENOME REANNOTATION</scope>
    <source>
        <strain evidence="8 9">Georgia GA2</strain>
    </source>
</reference>
<keyword evidence="3" id="KW-0722">Serine protease inhibitor</keyword>
<keyword evidence="5" id="KW-0812">Transmembrane</keyword>
<dbReference type="eggNOG" id="KOG2392">
    <property type="taxonomic scope" value="Eukaryota"/>
</dbReference>
<dbReference type="InterPro" id="IPR042185">
    <property type="entry name" value="Serpin_sf_2"/>
</dbReference>
<dbReference type="PhylomeDB" id="D6WWH9"/>
<keyword evidence="2" id="KW-0646">Protease inhibitor</keyword>
<name>D6WWH9_TRICA</name>
<dbReference type="Gene3D" id="3.30.497.10">
    <property type="entry name" value="Antithrombin, subunit I, domain 2"/>
    <property type="match status" value="1"/>
</dbReference>
<dbReference type="Pfam" id="PF00079">
    <property type="entry name" value="Serpin"/>
    <property type="match status" value="1"/>
</dbReference>
<keyword evidence="5" id="KW-0472">Membrane</keyword>
<keyword evidence="9" id="KW-1185">Reference proteome</keyword>
<dbReference type="PANTHER" id="PTHR11461:SF211">
    <property type="entry name" value="GH10112P-RELATED"/>
    <property type="match status" value="1"/>
</dbReference>
<dbReference type="KEGG" id="tca:107398501"/>
<gene>
    <name evidence="8" type="primary">AUGUSTUS-3.0.2_05741</name>
    <name evidence="8" type="ORF">TcasGA2_TC005741</name>
</gene>
<proteinExistence type="inferred from homology"/>
<dbReference type="InterPro" id="IPR000215">
    <property type="entry name" value="Serpin_fam"/>
</dbReference>
<keyword evidence="6" id="KW-0732">Signal</keyword>
<feature type="transmembrane region" description="Helical" evidence="5">
    <location>
        <begin position="45"/>
        <end position="64"/>
    </location>
</feature>
<dbReference type="InterPro" id="IPR042178">
    <property type="entry name" value="Serpin_sf_1"/>
</dbReference>
<dbReference type="Gene3D" id="2.30.39.10">
    <property type="entry name" value="Alpha-1-antitrypsin, domain 1"/>
    <property type="match status" value="1"/>
</dbReference>
<evidence type="ECO:0000259" key="7">
    <source>
        <dbReference type="SMART" id="SM00093"/>
    </source>
</evidence>
<dbReference type="FunFam" id="3.30.497.10:FF:000053">
    <property type="entry name" value="GM17927"/>
    <property type="match status" value="1"/>
</dbReference>
<organism evidence="8 9">
    <name type="scientific">Tribolium castaneum</name>
    <name type="common">Red flour beetle</name>
    <dbReference type="NCBI Taxonomy" id="7070"/>
    <lineage>
        <taxon>Eukaryota</taxon>
        <taxon>Metazoa</taxon>
        <taxon>Ecdysozoa</taxon>
        <taxon>Arthropoda</taxon>
        <taxon>Hexapoda</taxon>
        <taxon>Insecta</taxon>
        <taxon>Pterygota</taxon>
        <taxon>Neoptera</taxon>
        <taxon>Endopterygota</taxon>
        <taxon>Coleoptera</taxon>
        <taxon>Polyphaga</taxon>
        <taxon>Cucujiformia</taxon>
        <taxon>Tenebrionidae</taxon>
        <taxon>Tenebrionidae incertae sedis</taxon>
        <taxon>Tribolium</taxon>
    </lineage>
</organism>
<evidence type="ECO:0000256" key="1">
    <source>
        <dbReference type="ARBA" id="ARBA00009500"/>
    </source>
</evidence>
<dbReference type="InterPro" id="IPR036186">
    <property type="entry name" value="Serpin_sf"/>
</dbReference>
<feature type="signal peptide" evidence="6">
    <location>
        <begin position="1"/>
        <end position="16"/>
    </location>
</feature>
<dbReference type="InParanoid" id="D6WWH9"/>
<dbReference type="SUPFAM" id="SSF56574">
    <property type="entry name" value="Serpins"/>
    <property type="match status" value="1"/>
</dbReference>